<comment type="caution">
    <text evidence="6">The sequence shown here is derived from an EMBL/GenBank/DDBJ whole genome shotgun (WGS) entry which is preliminary data.</text>
</comment>
<dbReference type="SUPFAM" id="SSF47413">
    <property type="entry name" value="lambda repressor-like DNA-binding domains"/>
    <property type="match status" value="1"/>
</dbReference>
<dbReference type="EMBL" id="JAVDPW010000007">
    <property type="protein sequence ID" value="MDR6291601.1"/>
    <property type="molecule type" value="Genomic_DNA"/>
</dbReference>
<dbReference type="Pfam" id="PF00356">
    <property type="entry name" value="LacI"/>
    <property type="match status" value="1"/>
</dbReference>
<evidence type="ECO:0000256" key="3">
    <source>
        <dbReference type="ARBA" id="ARBA00023163"/>
    </source>
</evidence>
<gene>
    <name evidence="6" type="ORF">E9232_004135</name>
</gene>
<dbReference type="CDD" id="cd01392">
    <property type="entry name" value="HTH_LacI"/>
    <property type="match status" value="1"/>
</dbReference>
<proteinExistence type="predicted"/>
<dbReference type="PANTHER" id="PTHR30146">
    <property type="entry name" value="LACI-RELATED TRANSCRIPTIONAL REPRESSOR"/>
    <property type="match status" value="1"/>
</dbReference>
<keyword evidence="7" id="KW-1185">Reference proteome</keyword>
<dbReference type="PROSITE" id="PS50943">
    <property type="entry name" value="HTH_CROC1"/>
    <property type="match status" value="1"/>
</dbReference>
<keyword evidence="2" id="KW-0238">DNA-binding</keyword>
<dbReference type="InterPro" id="IPR028082">
    <property type="entry name" value="Peripla_BP_I"/>
</dbReference>
<dbReference type="PROSITE" id="PS50932">
    <property type="entry name" value="HTH_LACI_2"/>
    <property type="match status" value="1"/>
</dbReference>
<accession>A0ABU1JSJ6</accession>
<name>A0ABU1JSJ6_9PROT</name>
<evidence type="ECO:0000259" key="4">
    <source>
        <dbReference type="PROSITE" id="PS50932"/>
    </source>
</evidence>
<evidence type="ECO:0000256" key="1">
    <source>
        <dbReference type="ARBA" id="ARBA00023015"/>
    </source>
</evidence>
<evidence type="ECO:0000259" key="5">
    <source>
        <dbReference type="PROSITE" id="PS50943"/>
    </source>
</evidence>
<feature type="domain" description="HTH lacI-type" evidence="4">
    <location>
        <begin position="6"/>
        <end position="60"/>
    </location>
</feature>
<reference evidence="6 7" key="1">
    <citation type="submission" date="2023-07" db="EMBL/GenBank/DDBJ databases">
        <title>Sorghum-associated microbial communities from plants grown in Nebraska, USA.</title>
        <authorList>
            <person name="Schachtman D."/>
        </authorList>
    </citation>
    <scope>NUCLEOTIDE SEQUENCE [LARGE SCALE GENOMIC DNA]</scope>
    <source>
        <strain evidence="6 7">584</strain>
    </source>
</reference>
<evidence type="ECO:0000313" key="7">
    <source>
        <dbReference type="Proteomes" id="UP001262410"/>
    </source>
</evidence>
<dbReference type="InterPro" id="IPR001387">
    <property type="entry name" value="Cro/C1-type_HTH"/>
</dbReference>
<dbReference type="InterPro" id="IPR010982">
    <property type="entry name" value="Lambda_DNA-bd_dom_sf"/>
</dbReference>
<dbReference type="Pfam" id="PF13377">
    <property type="entry name" value="Peripla_BP_3"/>
    <property type="match status" value="1"/>
</dbReference>
<dbReference type="CDD" id="cd06267">
    <property type="entry name" value="PBP1_LacI_sugar_binding-like"/>
    <property type="match status" value="1"/>
</dbReference>
<protein>
    <submittedName>
        <fullName evidence="6">LacI family transcriptional regulator</fullName>
    </submittedName>
</protein>
<organism evidence="6 7">
    <name type="scientific">Inquilinus ginsengisoli</name>
    <dbReference type="NCBI Taxonomy" id="363840"/>
    <lineage>
        <taxon>Bacteria</taxon>
        <taxon>Pseudomonadati</taxon>
        <taxon>Pseudomonadota</taxon>
        <taxon>Alphaproteobacteria</taxon>
        <taxon>Rhodospirillales</taxon>
        <taxon>Rhodospirillaceae</taxon>
        <taxon>Inquilinus</taxon>
    </lineage>
</organism>
<dbReference type="InterPro" id="IPR000843">
    <property type="entry name" value="HTH_LacI"/>
</dbReference>
<dbReference type="Gene3D" id="3.40.50.2300">
    <property type="match status" value="2"/>
</dbReference>
<keyword evidence="1" id="KW-0805">Transcription regulation</keyword>
<dbReference type="SMART" id="SM00354">
    <property type="entry name" value="HTH_LACI"/>
    <property type="match status" value="1"/>
</dbReference>
<sequence>MPGRPPSMLDLARRLGVSRATVSNALRGKGRLSPELAGRIRALAAELHYIPAHAGRALRTGRSATIGLIVPDFGQPLFPIFAQAIERAAKRRGFAVLVGDSLGTAEGQAAEIDNLIGRGIDALVIIPTRGTTVEAGSQPVPVAVIDSAATRGNTASSDHRDGGRQVAHHLADLGHRDVLLLAGPTDSKVARERTAGMVEVFTAAGVAPQVRHSTTSFEAGAEIGAAVDPAGFTACAAAYDALAIGFVTALTARGVRVPQDISVTGFDDLVWARIVSPPLTTVRQDLAAIADHALAVATGERQGSRLFPVDLVLRASTAKPRHKNQHLTGGAS</sequence>
<dbReference type="InterPro" id="IPR046335">
    <property type="entry name" value="LacI/GalR-like_sensor"/>
</dbReference>
<dbReference type="Proteomes" id="UP001262410">
    <property type="component" value="Unassembled WGS sequence"/>
</dbReference>
<keyword evidence="3" id="KW-0804">Transcription</keyword>
<evidence type="ECO:0000256" key="2">
    <source>
        <dbReference type="ARBA" id="ARBA00023125"/>
    </source>
</evidence>
<feature type="domain" description="HTH cro/C1-type" evidence="5">
    <location>
        <begin position="7"/>
        <end position="50"/>
    </location>
</feature>
<dbReference type="SUPFAM" id="SSF53822">
    <property type="entry name" value="Periplasmic binding protein-like I"/>
    <property type="match status" value="1"/>
</dbReference>
<dbReference type="PANTHER" id="PTHR30146:SF109">
    <property type="entry name" value="HTH-TYPE TRANSCRIPTIONAL REGULATOR GALS"/>
    <property type="match status" value="1"/>
</dbReference>
<evidence type="ECO:0000313" key="6">
    <source>
        <dbReference type="EMBL" id="MDR6291601.1"/>
    </source>
</evidence>
<dbReference type="Gene3D" id="1.10.260.40">
    <property type="entry name" value="lambda repressor-like DNA-binding domains"/>
    <property type="match status" value="1"/>
</dbReference>